<dbReference type="EMBL" id="JACHMB010000001">
    <property type="protein sequence ID" value="MBB5783337.1"/>
    <property type="molecule type" value="Genomic_DNA"/>
</dbReference>
<dbReference type="Gene3D" id="2.30.42.10">
    <property type="match status" value="1"/>
</dbReference>
<dbReference type="AlphaFoldDB" id="A0A7W9GGH7"/>
<comment type="caution">
    <text evidence="2">The sequence shown here is derived from an EMBL/GenBank/DDBJ whole genome shotgun (WGS) entry which is preliminary data.</text>
</comment>
<dbReference type="RefSeq" id="WP_185076288.1">
    <property type="nucleotide sequence ID" value="NZ_JACHMB010000001.1"/>
</dbReference>
<dbReference type="GO" id="GO:0008237">
    <property type="term" value="F:metallopeptidase activity"/>
    <property type="evidence" value="ECO:0007669"/>
    <property type="project" value="UniProtKB-KW"/>
</dbReference>
<dbReference type="SUPFAM" id="SSF50156">
    <property type="entry name" value="PDZ domain-like"/>
    <property type="match status" value="1"/>
</dbReference>
<proteinExistence type="predicted"/>
<keyword evidence="2" id="KW-0645">Protease</keyword>
<keyword evidence="2" id="KW-0482">Metalloprotease</keyword>
<protein>
    <submittedName>
        <fullName evidence="2">Putative metalloprotease with PDZ domain</fullName>
    </submittedName>
</protein>
<evidence type="ECO:0000259" key="1">
    <source>
        <dbReference type="PROSITE" id="PS50106"/>
    </source>
</evidence>
<sequence length="229" mass="25012">MLWGVQDVAGVAAFLELINERAHGYYTNPLQTLANAEAFELFWKDQRAQRVPYGRGLFYLADTDTKIRAAGDGRRSLDDLVLAILDRQRNGEKVGVADWLDLVTAELGDGARDDFAAMQAGEWVVPPADAFGSRFAREEIRPRVAEPGFALTRLETCVVTDLVAGSAAERAGVREGDRILAGPAGSELANGRLEEVSLTLRRGGRTFEVTYEPVGAEVRSYRWTVAAAP</sequence>
<reference evidence="2 3" key="1">
    <citation type="submission" date="2020-08" db="EMBL/GenBank/DDBJ databases">
        <title>Sequencing the genomes of 1000 actinobacteria strains.</title>
        <authorList>
            <person name="Klenk H.-P."/>
        </authorList>
    </citation>
    <scope>NUCLEOTIDE SEQUENCE [LARGE SCALE GENOMIC DNA]</scope>
    <source>
        <strain evidence="2 3">DSM 45507</strain>
    </source>
</reference>
<dbReference type="PROSITE" id="PS50106">
    <property type="entry name" value="PDZ"/>
    <property type="match status" value="1"/>
</dbReference>
<keyword evidence="2" id="KW-0378">Hydrolase</keyword>
<organism evidence="2 3">
    <name type="scientific">Nonomuraea jabiensis</name>
    <dbReference type="NCBI Taxonomy" id="882448"/>
    <lineage>
        <taxon>Bacteria</taxon>
        <taxon>Bacillati</taxon>
        <taxon>Actinomycetota</taxon>
        <taxon>Actinomycetes</taxon>
        <taxon>Streptosporangiales</taxon>
        <taxon>Streptosporangiaceae</taxon>
        <taxon>Nonomuraea</taxon>
    </lineage>
</organism>
<accession>A0A7W9GGH7</accession>
<dbReference type="GO" id="GO:0006508">
    <property type="term" value="P:proteolysis"/>
    <property type="evidence" value="ECO:0007669"/>
    <property type="project" value="UniProtKB-KW"/>
</dbReference>
<dbReference type="Proteomes" id="UP000579153">
    <property type="component" value="Unassembled WGS sequence"/>
</dbReference>
<keyword evidence="3" id="KW-1185">Reference proteome</keyword>
<evidence type="ECO:0000313" key="3">
    <source>
        <dbReference type="Proteomes" id="UP000579153"/>
    </source>
</evidence>
<dbReference type="InterPro" id="IPR001478">
    <property type="entry name" value="PDZ"/>
</dbReference>
<gene>
    <name evidence="2" type="ORF">HD596_010093</name>
</gene>
<name>A0A7W9GGH7_9ACTN</name>
<feature type="domain" description="PDZ" evidence="1">
    <location>
        <begin position="148"/>
        <end position="215"/>
    </location>
</feature>
<evidence type="ECO:0000313" key="2">
    <source>
        <dbReference type="EMBL" id="MBB5783337.1"/>
    </source>
</evidence>
<dbReference type="InterPro" id="IPR036034">
    <property type="entry name" value="PDZ_sf"/>
</dbReference>